<dbReference type="EMBL" id="AFIG01000003">
    <property type="protein sequence ID" value="EGL53817.1"/>
    <property type="molecule type" value="Genomic_DNA"/>
</dbReference>
<keyword evidence="2" id="KW-1185">Reference proteome</keyword>
<accession>F5T1B3</accession>
<evidence type="ECO:0000313" key="2">
    <source>
        <dbReference type="Proteomes" id="UP000003544"/>
    </source>
</evidence>
<comment type="caution">
    <text evidence="1">The sequence shown here is derived from an EMBL/GenBank/DDBJ whole genome shotgun (WGS) entry which is preliminary data.</text>
</comment>
<organism evidence="1 2">
    <name type="scientific">Methylophaga aminisulfidivorans MP</name>
    <dbReference type="NCBI Taxonomy" id="1026882"/>
    <lineage>
        <taxon>Bacteria</taxon>
        <taxon>Pseudomonadati</taxon>
        <taxon>Pseudomonadota</taxon>
        <taxon>Gammaproteobacteria</taxon>
        <taxon>Thiotrichales</taxon>
        <taxon>Piscirickettsiaceae</taxon>
        <taxon>Methylophaga</taxon>
    </lineage>
</organism>
<reference evidence="1 2" key="1">
    <citation type="journal article" date="2011" name="J. Bacteriol.">
        <title>Draft genome sequence of Methylophaga aminisulfidivorans MP T.</title>
        <authorList>
            <person name="Han G.H."/>
            <person name="Kim W."/>
            <person name="Chun J."/>
            <person name="Kim S.W."/>
        </authorList>
    </citation>
    <scope>NUCLEOTIDE SEQUENCE [LARGE SCALE GENOMIC DNA]</scope>
    <source>
        <strain evidence="2">MP(T)</strain>
    </source>
</reference>
<proteinExistence type="predicted"/>
<protein>
    <submittedName>
        <fullName evidence="1">Uncharacterized protein</fullName>
    </submittedName>
</protein>
<name>F5T1B3_9GAMM</name>
<dbReference type="AlphaFoldDB" id="F5T1B3"/>
<dbReference type="Proteomes" id="UP000003544">
    <property type="component" value="Unassembled WGS sequence"/>
</dbReference>
<sequence>MVIGKGINELYVQTEFVVILPQIDTFFYLFVINTTDYNDLK</sequence>
<evidence type="ECO:0000313" key="1">
    <source>
        <dbReference type="EMBL" id="EGL53817.1"/>
    </source>
</evidence>
<gene>
    <name evidence="1" type="ORF">MAMP_01797</name>
</gene>